<reference evidence="2" key="1">
    <citation type="submission" date="2019-03" db="EMBL/GenBank/DDBJ databases">
        <title>Single cell metagenomics reveals metabolic interactions within the superorganism composed of flagellate Streblomastix strix and complex community of Bacteroidetes bacteria on its surface.</title>
        <authorList>
            <person name="Treitli S.C."/>
            <person name="Kolisko M."/>
            <person name="Husnik F."/>
            <person name="Keeling P."/>
            <person name="Hampl V."/>
        </authorList>
    </citation>
    <scope>NUCLEOTIDE SEQUENCE</scope>
    <source>
        <strain evidence="2">STM</strain>
    </source>
</reference>
<feature type="transmembrane region" description="Helical" evidence="1">
    <location>
        <begin position="50"/>
        <end position="73"/>
    </location>
</feature>
<feature type="transmembrane region" description="Helical" evidence="1">
    <location>
        <begin position="21"/>
        <end position="44"/>
    </location>
</feature>
<feature type="transmembrane region" description="Helical" evidence="1">
    <location>
        <begin position="85"/>
        <end position="101"/>
    </location>
</feature>
<evidence type="ECO:0000313" key="2">
    <source>
        <dbReference type="EMBL" id="KAA6319590.1"/>
    </source>
</evidence>
<name>A0A5J4QEV5_9ZZZZ</name>
<accession>A0A5J4QEV5</accession>
<keyword evidence="1" id="KW-0472">Membrane</keyword>
<feature type="transmembrane region" description="Helical" evidence="1">
    <location>
        <begin position="228"/>
        <end position="249"/>
    </location>
</feature>
<proteinExistence type="predicted"/>
<feature type="transmembrane region" description="Helical" evidence="1">
    <location>
        <begin position="270"/>
        <end position="289"/>
    </location>
</feature>
<keyword evidence="1" id="KW-1133">Transmembrane helix</keyword>
<feature type="non-terminal residue" evidence="2">
    <location>
        <position position="1"/>
    </location>
</feature>
<sequence>PTQEVKPYLQLPIKKNRVLDFLLLRSGLSSFNVIWLFLFVPFAVLTVTHFFGITGIITYSLGIYLLVVFNNYWYLLCRTLLNERIWWIALPIAVYGILAALEFVPDTHPITTFTMNLGEAFIVGNIFAYLGVLILIALIWLVNRNIIKRLVYSEINKTEDTKVKHISEYTFLERYGEIGEFFRLELKMLTRNKRCKMSLRTFSIIVILFSVLLSFSTVYDNAIMKNFIIIYSFVVFGVGFLTQIMSFEGNYLDGLMTRKESIYNLLKAKYYLYSIGVLIPLILMIPTMVTGKLSLFSAISYMFFSIGVVYFAVFQLAVYNNKTVPLNEGLAGRQNTGTAYQNLIATGTFVFPVVLCRLLDTFFGESATRWILLLLGLTFVLTAHLWIKNIYIRFMKRRYKNMEGFRNTRS</sequence>
<feature type="transmembrane region" description="Helical" evidence="1">
    <location>
        <begin position="340"/>
        <end position="364"/>
    </location>
</feature>
<evidence type="ECO:0000256" key="1">
    <source>
        <dbReference type="SAM" id="Phobius"/>
    </source>
</evidence>
<dbReference type="Pfam" id="PF18940">
    <property type="entry name" value="DUF5687"/>
    <property type="match status" value="1"/>
</dbReference>
<dbReference type="AlphaFoldDB" id="A0A5J4QEV5"/>
<feature type="transmembrane region" description="Helical" evidence="1">
    <location>
        <begin position="121"/>
        <end position="142"/>
    </location>
</feature>
<organism evidence="2">
    <name type="scientific">termite gut metagenome</name>
    <dbReference type="NCBI Taxonomy" id="433724"/>
    <lineage>
        <taxon>unclassified sequences</taxon>
        <taxon>metagenomes</taxon>
        <taxon>organismal metagenomes</taxon>
    </lineage>
</organism>
<keyword evidence="1" id="KW-0812">Transmembrane</keyword>
<dbReference type="EMBL" id="SNRY01003833">
    <property type="protein sequence ID" value="KAA6319590.1"/>
    <property type="molecule type" value="Genomic_DNA"/>
</dbReference>
<feature type="transmembrane region" description="Helical" evidence="1">
    <location>
        <begin position="197"/>
        <end position="216"/>
    </location>
</feature>
<comment type="caution">
    <text evidence="2">The sequence shown here is derived from an EMBL/GenBank/DDBJ whole genome shotgun (WGS) entry which is preliminary data.</text>
</comment>
<feature type="transmembrane region" description="Helical" evidence="1">
    <location>
        <begin position="295"/>
        <end position="319"/>
    </location>
</feature>
<protein>
    <submittedName>
        <fullName evidence="2">Uncharacterized protein</fullName>
    </submittedName>
</protein>
<feature type="transmembrane region" description="Helical" evidence="1">
    <location>
        <begin position="370"/>
        <end position="392"/>
    </location>
</feature>
<dbReference type="InterPro" id="IPR043742">
    <property type="entry name" value="DUF5687"/>
</dbReference>
<gene>
    <name evidence="2" type="ORF">EZS27_030535</name>
</gene>